<evidence type="ECO:0000259" key="8">
    <source>
        <dbReference type="Pfam" id="PF00150"/>
    </source>
</evidence>
<dbReference type="InterPro" id="IPR014756">
    <property type="entry name" value="Ig_E-set"/>
</dbReference>
<keyword evidence="12" id="KW-1185">Reference proteome</keyword>
<evidence type="ECO:0000259" key="9">
    <source>
        <dbReference type="Pfam" id="PF03442"/>
    </source>
</evidence>
<keyword evidence="4" id="KW-0119">Carbohydrate metabolism</keyword>
<reference evidence="11 12" key="1">
    <citation type="submission" date="2023-06" db="EMBL/GenBank/DDBJ databases">
        <title>Paenibacillus polygonum sp. nov., an endophytic bacterium, isolated from Polygonum lapathifolium L. in Nanji Wetland National Nature Reserve, South of Poyang Lake, Jiangxi Province, China.</title>
        <authorList>
            <person name="Yu Z."/>
        </authorList>
    </citation>
    <scope>NUCLEOTIDE SEQUENCE [LARGE SCALE GENOMIC DNA]</scope>
    <source>
        <strain evidence="11 12">C31</strain>
    </source>
</reference>
<gene>
    <name evidence="11" type="ORF">QPK24_12780</name>
</gene>
<evidence type="ECO:0000256" key="2">
    <source>
        <dbReference type="ARBA" id="ARBA00022801"/>
    </source>
</evidence>
<dbReference type="Pfam" id="PF18448">
    <property type="entry name" value="CBM46"/>
    <property type="match status" value="1"/>
</dbReference>
<dbReference type="InterPro" id="IPR017853">
    <property type="entry name" value="GH"/>
</dbReference>
<comment type="similarity">
    <text evidence="7">Belongs to the glycosyl hydrolase 5 (cellulase A) family.</text>
</comment>
<keyword evidence="3" id="KW-0136">Cellulose degradation</keyword>
<feature type="domain" description="Endoglucanase B carbohydrate binding" evidence="10">
    <location>
        <begin position="463"/>
        <end position="564"/>
    </location>
</feature>
<feature type="domain" description="Glycoside hydrolase family 5" evidence="8">
    <location>
        <begin position="56"/>
        <end position="346"/>
    </location>
</feature>
<dbReference type="PANTHER" id="PTHR31297">
    <property type="entry name" value="GLUCAN ENDO-1,6-BETA-GLUCOSIDASE B"/>
    <property type="match status" value="1"/>
</dbReference>
<dbReference type="InterPro" id="IPR016282">
    <property type="entry name" value="Glyco_hydro_5_endoGlcnase_B"/>
</dbReference>
<dbReference type="InterPro" id="IPR001547">
    <property type="entry name" value="Glyco_hydro_5"/>
</dbReference>
<keyword evidence="1" id="KW-0732">Signal</keyword>
<dbReference type="InterPro" id="IPR013783">
    <property type="entry name" value="Ig-like_fold"/>
</dbReference>
<dbReference type="RefSeq" id="WP_285741584.1">
    <property type="nucleotide sequence ID" value="NZ_CP127162.1"/>
</dbReference>
<evidence type="ECO:0000256" key="7">
    <source>
        <dbReference type="RuleBase" id="RU361153"/>
    </source>
</evidence>
<protein>
    <submittedName>
        <fullName evidence="11">Cellulase family glycosylhydrolase</fullName>
    </submittedName>
</protein>
<evidence type="ECO:0000313" key="11">
    <source>
        <dbReference type="EMBL" id="WIV17312.1"/>
    </source>
</evidence>
<evidence type="ECO:0000256" key="3">
    <source>
        <dbReference type="ARBA" id="ARBA00023001"/>
    </source>
</evidence>
<feature type="domain" description="Carbohydrate binding X2" evidence="9">
    <location>
        <begin position="376"/>
        <end position="459"/>
    </location>
</feature>
<evidence type="ECO:0000259" key="10">
    <source>
        <dbReference type="Pfam" id="PF18448"/>
    </source>
</evidence>
<dbReference type="PANTHER" id="PTHR31297:SF17">
    <property type="entry name" value="ENDOGLUCANASE"/>
    <property type="match status" value="1"/>
</dbReference>
<dbReference type="InterPro" id="IPR050386">
    <property type="entry name" value="Glycosyl_hydrolase_5"/>
</dbReference>
<dbReference type="Gene3D" id="3.20.20.80">
    <property type="entry name" value="Glycosidases"/>
    <property type="match status" value="1"/>
</dbReference>
<dbReference type="Pfam" id="PF00150">
    <property type="entry name" value="Cellulase"/>
    <property type="match status" value="1"/>
</dbReference>
<evidence type="ECO:0000256" key="5">
    <source>
        <dbReference type="ARBA" id="ARBA00023295"/>
    </source>
</evidence>
<keyword evidence="2 7" id="KW-0378">Hydrolase</keyword>
<evidence type="ECO:0000256" key="4">
    <source>
        <dbReference type="ARBA" id="ARBA00023277"/>
    </source>
</evidence>
<dbReference type="PROSITE" id="PS00659">
    <property type="entry name" value="GLYCOSYL_HYDROL_F5"/>
    <property type="match status" value="1"/>
</dbReference>
<proteinExistence type="inferred from homology"/>
<name>A0ABY8WWH3_9BACL</name>
<dbReference type="InterPro" id="IPR005102">
    <property type="entry name" value="Carbo-bd_X2"/>
</dbReference>
<dbReference type="Pfam" id="PF03442">
    <property type="entry name" value="CBM_X2"/>
    <property type="match status" value="1"/>
</dbReference>
<dbReference type="SUPFAM" id="SSF51445">
    <property type="entry name" value="(Trans)glycosidases"/>
    <property type="match status" value="1"/>
</dbReference>
<evidence type="ECO:0000256" key="6">
    <source>
        <dbReference type="ARBA" id="ARBA00023326"/>
    </source>
</evidence>
<dbReference type="InterPro" id="IPR040946">
    <property type="entry name" value="CBM46"/>
</dbReference>
<evidence type="ECO:0000313" key="12">
    <source>
        <dbReference type="Proteomes" id="UP001236415"/>
    </source>
</evidence>
<evidence type="ECO:0000256" key="1">
    <source>
        <dbReference type="ARBA" id="ARBA00022729"/>
    </source>
</evidence>
<dbReference type="Gene3D" id="2.60.40.10">
    <property type="entry name" value="Immunoglobulins"/>
    <property type="match status" value="1"/>
</dbReference>
<dbReference type="SUPFAM" id="SSF81296">
    <property type="entry name" value="E set domains"/>
    <property type="match status" value="1"/>
</dbReference>
<dbReference type="EMBL" id="CP127162">
    <property type="protein sequence ID" value="WIV17312.1"/>
    <property type="molecule type" value="Genomic_DNA"/>
</dbReference>
<keyword evidence="5 7" id="KW-0326">Glycosidase</keyword>
<organism evidence="11 12">
    <name type="scientific">Paenibacillus polygoni</name>
    <dbReference type="NCBI Taxonomy" id="3050112"/>
    <lineage>
        <taxon>Bacteria</taxon>
        <taxon>Bacillati</taxon>
        <taxon>Bacillota</taxon>
        <taxon>Bacilli</taxon>
        <taxon>Bacillales</taxon>
        <taxon>Paenibacillaceae</taxon>
        <taxon>Paenibacillus</taxon>
    </lineage>
</organism>
<dbReference type="Proteomes" id="UP001236415">
    <property type="component" value="Chromosome"/>
</dbReference>
<accession>A0ABY8WWH3</accession>
<dbReference type="PIRSF" id="PIRSF001043">
    <property type="entry name" value="Endoglucanase_B"/>
    <property type="match status" value="1"/>
</dbReference>
<keyword evidence="6" id="KW-0624">Polysaccharide degradation</keyword>
<dbReference type="InterPro" id="IPR018087">
    <property type="entry name" value="Glyco_hydro_5_CS"/>
</dbReference>
<sequence>MNNKKSFPLWAMLMSLVLIAGVLFVVGPLISAEKQKEKKSKMQTYVEKMQPGWNLGNTFDATGDETSWGNPRTTKELIAKIAEQGYNSIRIPITWQHRMGDAPDYTVDPDFMRRIEEVVDWSLDEGLYVMINIHHDSSEWVRYMDTNHDEVLERYSALWTQIADHFKDHPGKLMFESINEPRFSEDWNKDEPEYFTMLGELNDSFHDIVRTSGGENEKRPLVIPSITTSASEVRLEELYKTITSYNDPNLIATIHYYGFYPFSVNMAGATRFDEAAKKDIMDTFDRTYERFTKEGIPVIVGEFGLLGFDKFLGTIQQGEKLKYFDFVNDYATQKGFTTMLWDNGQHFNRREFQWFDEDLYAVIQAGFKGRSSHAMSDFVYLKKGENVQDVSIPLELNGNEFRNVIMNGKTLIKGQDYTIHENMLTLKAYFLGQWSDTAYGKQAELRIVFNSGADWKLNIITCDVPELSEASGSSDELIIPVQFNGDELATMESLYENGQNAGPADWTSFKEFGHSFIPSYETNEIKLTKAFFDEIKDGKVTLKFHFWSGEMIEYIIEKEGTSVTTIKS</sequence>